<keyword evidence="2" id="KW-1185">Reference proteome</keyword>
<accession>A0ABW9BU37</accession>
<name>A0ABW9BU37_9BURK</name>
<dbReference type="EMBL" id="JAQQDR010000025">
    <property type="protein sequence ID" value="MFM0243290.1"/>
    <property type="molecule type" value="Genomic_DNA"/>
</dbReference>
<dbReference type="Proteomes" id="UP001629274">
    <property type="component" value="Unassembled WGS sequence"/>
</dbReference>
<evidence type="ECO:0000313" key="1">
    <source>
        <dbReference type="EMBL" id="MFM0243290.1"/>
    </source>
</evidence>
<proteinExistence type="predicted"/>
<protein>
    <submittedName>
        <fullName evidence="1">Uncharacterized protein</fullName>
    </submittedName>
</protein>
<gene>
    <name evidence="1" type="ORF">PQR03_34610</name>
</gene>
<organism evidence="1 2">
    <name type="scientific">Paraburkholderia phytofirmans</name>
    <dbReference type="NCBI Taxonomy" id="261302"/>
    <lineage>
        <taxon>Bacteria</taxon>
        <taxon>Pseudomonadati</taxon>
        <taxon>Pseudomonadota</taxon>
        <taxon>Betaproteobacteria</taxon>
        <taxon>Burkholderiales</taxon>
        <taxon>Burkholderiaceae</taxon>
        <taxon>Paraburkholderia</taxon>
    </lineage>
</organism>
<comment type="caution">
    <text evidence="1">The sequence shown here is derived from an EMBL/GenBank/DDBJ whole genome shotgun (WGS) entry which is preliminary data.</text>
</comment>
<evidence type="ECO:0000313" key="2">
    <source>
        <dbReference type="Proteomes" id="UP001629274"/>
    </source>
</evidence>
<sequence length="70" mass="7607">MSSDSTPTPLWMQFDDAAATMPCNVTTVEQPSGFYAAQIAMTNEDPRYIAWWNGLPSGTIISNLPAPVKT</sequence>
<reference evidence="1 2" key="1">
    <citation type="journal article" date="2024" name="Chem. Sci.">
        <title>Discovery of megapolipeptins by genome mining of a Burkholderiales bacteria collection.</title>
        <authorList>
            <person name="Paulo B.S."/>
            <person name="Recchia M.J.J."/>
            <person name="Lee S."/>
            <person name="Fergusson C.H."/>
            <person name="Romanowski S.B."/>
            <person name="Hernandez A."/>
            <person name="Krull N."/>
            <person name="Liu D.Y."/>
            <person name="Cavanagh H."/>
            <person name="Bos A."/>
            <person name="Gray C.A."/>
            <person name="Murphy B.T."/>
            <person name="Linington R.G."/>
            <person name="Eustaquio A.S."/>
        </authorList>
    </citation>
    <scope>NUCLEOTIDE SEQUENCE [LARGE SCALE GENOMIC DNA]</scope>
    <source>
        <strain evidence="1 2">RL17-351-BIE-A</strain>
    </source>
</reference>
<dbReference type="RefSeq" id="WP_408264907.1">
    <property type="nucleotide sequence ID" value="NZ_JAQQCK010000032.1"/>
</dbReference>